<accession>A0ABQ0GDW2</accession>
<feature type="compositionally biased region" description="Acidic residues" evidence="1">
    <location>
        <begin position="130"/>
        <end position="148"/>
    </location>
</feature>
<protein>
    <submittedName>
        <fullName evidence="2">Uncharacterized protein</fullName>
    </submittedName>
</protein>
<evidence type="ECO:0000313" key="3">
    <source>
        <dbReference type="Proteomes" id="UP001628179"/>
    </source>
</evidence>
<feature type="region of interest" description="Disordered" evidence="1">
    <location>
        <begin position="126"/>
        <end position="149"/>
    </location>
</feature>
<dbReference type="EMBL" id="BAAFSV010000003">
    <property type="protein sequence ID" value="GAB1315865.1"/>
    <property type="molecule type" value="Genomic_DNA"/>
</dbReference>
<comment type="caution">
    <text evidence="2">The sequence shown here is derived from an EMBL/GenBank/DDBJ whole genome shotgun (WGS) entry which is preliminary data.</text>
</comment>
<reference evidence="2 3" key="1">
    <citation type="submission" date="2024-09" db="EMBL/GenBank/DDBJ databases">
        <title>Itraconazole resistance in Madurella fahalii resulting from another homologue of gene encoding cytochrome P450 14-alpha sterol demethylase (CYP51).</title>
        <authorList>
            <person name="Yoshioka I."/>
            <person name="Fahal A.H."/>
            <person name="Kaneko S."/>
            <person name="Yaguchi T."/>
        </authorList>
    </citation>
    <scope>NUCLEOTIDE SEQUENCE [LARGE SCALE GENOMIC DNA]</scope>
    <source>
        <strain evidence="2 3">IFM 68171</strain>
    </source>
</reference>
<dbReference type="RefSeq" id="XP_070917596.1">
    <property type="nucleotide sequence ID" value="XM_071061495.1"/>
</dbReference>
<feature type="region of interest" description="Disordered" evidence="1">
    <location>
        <begin position="1"/>
        <end position="21"/>
    </location>
</feature>
<dbReference type="Proteomes" id="UP001628179">
    <property type="component" value="Unassembled WGS sequence"/>
</dbReference>
<name>A0ABQ0GDW2_9PEZI</name>
<evidence type="ECO:0000256" key="1">
    <source>
        <dbReference type="SAM" id="MobiDB-lite"/>
    </source>
</evidence>
<sequence length="299" mass="34287">MAITHEVPDPLPTHATLHQPPKQDRITIRTSSLSTSIAPAHLLLQRILVGRAYTSLPEICTHLLAEAARTQLVASITLTDWPTIRPKWRRERRKRPHLAALARAAVLAQLERDYGYAEAQRLLARGGNSDYDDNDDDDDGDDGDDDGGLEQRECMAYMEQRWARIHAGLDEAEAMTATEWGRKAACFARARAEEWVKWYRAAERRYDWKRSRVQEVIERRVLALGLETGEEFDADRWGQRVRVEVLTGRKGKGDWPCQRLVEVYKRRKYGRKGGCGSSSRPRPWPSPVYQPSPLARFWS</sequence>
<dbReference type="GeneID" id="98176818"/>
<proteinExistence type="predicted"/>
<evidence type="ECO:0000313" key="2">
    <source>
        <dbReference type="EMBL" id="GAB1315865.1"/>
    </source>
</evidence>
<keyword evidence="3" id="KW-1185">Reference proteome</keyword>
<gene>
    <name evidence="2" type="ORF">MFIFM68171_06075</name>
</gene>
<organism evidence="2 3">
    <name type="scientific">Madurella fahalii</name>
    <dbReference type="NCBI Taxonomy" id="1157608"/>
    <lineage>
        <taxon>Eukaryota</taxon>
        <taxon>Fungi</taxon>
        <taxon>Dikarya</taxon>
        <taxon>Ascomycota</taxon>
        <taxon>Pezizomycotina</taxon>
        <taxon>Sordariomycetes</taxon>
        <taxon>Sordariomycetidae</taxon>
        <taxon>Sordariales</taxon>
        <taxon>Sordariales incertae sedis</taxon>
        <taxon>Madurella</taxon>
    </lineage>
</organism>
<feature type="region of interest" description="Disordered" evidence="1">
    <location>
        <begin position="271"/>
        <end position="299"/>
    </location>
</feature>